<dbReference type="GO" id="GO:0004521">
    <property type="term" value="F:RNA endonuclease activity"/>
    <property type="evidence" value="ECO:0007669"/>
    <property type="project" value="InterPro"/>
</dbReference>
<dbReference type="GO" id="GO:0090729">
    <property type="term" value="F:toxin activity"/>
    <property type="evidence" value="ECO:0007669"/>
    <property type="project" value="UniProtKB-KW"/>
</dbReference>
<dbReference type="Proteomes" id="UP000294856">
    <property type="component" value="Unassembled WGS sequence"/>
</dbReference>
<dbReference type="EC" id="3.1.-.-" evidence="6"/>
<dbReference type="Pfam" id="PF01850">
    <property type="entry name" value="PIN"/>
    <property type="match status" value="1"/>
</dbReference>
<dbReference type="STRING" id="1210063.GCA_001612665_02751"/>
<protein>
    <recommendedName>
        <fullName evidence="6">Ribonuclease VapC</fullName>
        <shortName evidence="6">RNase VapC</shortName>
        <ecNumber evidence="6">3.1.-.-</ecNumber>
    </recommendedName>
    <alternativeName>
        <fullName evidence="6">Toxin VapC</fullName>
    </alternativeName>
</protein>
<evidence type="ECO:0000259" key="7">
    <source>
        <dbReference type="Pfam" id="PF01850"/>
    </source>
</evidence>
<dbReference type="InterPro" id="IPR029060">
    <property type="entry name" value="PIN-like_dom_sf"/>
</dbReference>
<evidence type="ECO:0000313" key="9">
    <source>
        <dbReference type="Proteomes" id="UP000294856"/>
    </source>
</evidence>
<keyword evidence="5 6" id="KW-0460">Magnesium</keyword>
<feature type="binding site" evidence="6">
    <location>
        <position position="98"/>
    </location>
    <ligand>
        <name>Mg(2+)</name>
        <dbReference type="ChEBI" id="CHEBI:18420"/>
    </ligand>
</feature>
<keyword evidence="3 6" id="KW-0479">Metal-binding</keyword>
<gene>
    <name evidence="6" type="primary">vapC</name>
    <name evidence="8" type="ORF">DFR71_1153</name>
</gene>
<keyword evidence="6" id="KW-0800">Toxin</keyword>
<dbReference type="PANTHER" id="PTHR42188:SF1">
    <property type="entry name" value="23S RRNA-SPECIFIC ENDONUCLEASE VAPC20"/>
    <property type="match status" value="1"/>
</dbReference>
<dbReference type="EMBL" id="SMFR01000001">
    <property type="protein sequence ID" value="TCK00161.1"/>
    <property type="molecule type" value="Genomic_DNA"/>
</dbReference>
<evidence type="ECO:0000313" key="8">
    <source>
        <dbReference type="EMBL" id="TCK00161.1"/>
    </source>
</evidence>
<dbReference type="AlphaFoldDB" id="A0A4R1G0V4"/>
<feature type="binding site" evidence="6">
    <location>
        <position position="6"/>
    </location>
    <ligand>
        <name>Mg(2+)</name>
        <dbReference type="ChEBI" id="CHEBI:18420"/>
    </ligand>
</feature>
<reference evidence="8 9" key="1">
    <citation type="submission" date="2019-03" db="EMBL/GenBank/DDBJ databases">
        <title>Genomic Encyclopedia of Type Strains, Phase IV (KMG-IV): sequencing the most valuable type-strain genomes for metagenomic binning, comparative biology and taxonomic classification.</title>
        <authorList>
            <person name="Goeker M."/>
        </authorList>
    </citation>
    <scope>NUCLEOTIDE SEQUENCE [LARGE SCALE GENOMIC DNA]</scope>
    <source>
        <strain evidence="8 9">DSM 44684</strain>
    </source>
</reference>
<evidence type="ECO:0000256" key="6">
    <source>
        <dbReference type="HAMAP-Rule" id="MF_00265"/>
    </source>
</evidence>
<dbReference type="GO" id="GO:0016075">
    <property type="term" value="P:rRNA catabolic process"/>
    <property type="evidence" value="ECO:0007669"/>
    <property type="project" value="TreeGrafter"/>
</dbReference>
<keyword evidence="4 6" id="KW-0378">Hydrolase</keyword>
<evidence type="ECO:0000256" key="2">
    <source>
        <dbReference type="ARBA" id="ARBA00022722"/>
    </source>
</evidence>
<evidence type="ECO:0000256" key="5">
    <source>
        <dbReference type="ARBA" id="ARBA00022842"/>
    </source>
</evidence>
<dbReference type="HAMAP" id="MF_00265">
    <property type="entry name" value="VapC_Nob1"/>
    <property type="match status" value="1"/>
</dbReference>
<keyword evidence="1 6" id="KW-1277">Toxin-antitoxin system</keyword>
<dbReference type="RefSeq" id="WP_084472747.1">
    <property type="nucleotide sequence ID" value="NZ_SMFR01000001.1"/>
</dbReference>
<sequence length="135" mass="15299">MTLIVDANVLVAVMNRRDKRHTEMKAYLSSRTDDFVVTPYIVAEVTYLLQKYAGAQVEIQFMETVRDNLFREEFDPVDSTRIIELMKQFADFPLGAADASLIAVAERLRISDIATADNHFRAVRTAGLDFINVVP</sequence>
<comment type="caution">
    <text evidence="8">The sequence shown here is derived from an EMBL/GenBank/DDBJ whole genome shotgun (WGS) entry which is preliminary data.</text>
</comment>
<name>A0A4R1G0V4_9NOCA</name>
<dbReference type="SUPFAM" id="SSF88723">
    <property type="entry name" value="PIN domain-like"/>
    <property type="match status" value="1"/>
</dbReference>
<feature type="domain" description="PIN" evidence="7">
    <location>
        <begin position="4"/>
        <end position="124"/>
    </location>
</feature>
<evidence type="ECO:0000256" key="3">
    <source>
        <dbReference type="ARBA" id="ARBA00022723"/>
    </source>
</evidence>
<proteinExistence type="inferred from homology"/>
<dbReference type="OrthoDB" id="196926at2"/>
<dbReference type="InterPro" id="IPR002716">
    <property type="entry name" value="PIN_dom"/>
</dbReference>
<keyword evidence="2 6" id="KW-0540">Nuclease</keyword>
<keyword evidence="9" id="KW-1185">Reference proteome</keyword>
<comment type="similarity">
    <text evidence="6">Belongs to the PINc/VapC protein family.</text>
</comment>
<accession>A0A4R1G0V4</accession>
<evidence type="ECO:0000256" key="4">
    <source>
        <dbReference type="ARBA" id="ARBA00022801"/>
    </source>
</evidence>
<dbReference type="GO" id="GO:0000287">
    <property type="term" value="F:magnesium ion binding"/>
    <property type="evidence" value="ECO:0007669"/>
    <property type="project" value="UniProtKB-UniRule"/>
</dbReference>
<dbReference type="PANTHER" id="PTHR42188">
    <property type="entry name" value="23S RRNA-SPECIFIC ENDONUCLEASE VAPC20"/>
    <property type="match status" value="1"/>
</dbReference>
<dbReference type="InterPro" id="IPR022907">
    <property type="entry name" value="VapC_family"/>
</dbReference>
<comment type="cofactor">
    <cofactor evidence="6">
        <name>Mg(2+)</name>
        <dbReference type="ChEBI" id="CHEBI:18420"/>
    </cofactor>
</comment>
<comment type="function">
    <text evidence="6">Toxic component of a toxin-antitoxin (TA) system. An RNase.</text>
</comment>
<dbReference type="GO" id="GO:0016787">
    <property type="term" value="F:hydrolase activity"/>
    <property type="evidence" value="ECO:0007669"/>
    <property type="project" value="UniProtKB-KW"/>
</dbReference>
<organism evidence="8 9">
    <name type="scientific">Nocardia alba</name>
    <dbReference type="NCBI Taxonomy" id="225051"/>
    <lineage>
        <taxon>Bacteria</taxon>
        <taxon>Bacillati</taxon>
        <taxon>Actinomycetota</taxon>
        <taxon>Actinomycetes</taxon>
        <taxon>Mycobacteriales</taxon>
        <taxon>Nocardiaceae</taxon>
        <taxon>Nocardia</taxon>
    </lineage>
</organism>
<dbReference type="InterPro" id="IPR039018">
    <property type="entry name" value="VapC20-like"/>
</dbReference>
<evidence type="ECO:0000256" key="1">
    <source>
        <dbReference type="ARBA" id="ARBA00022649"/>
    </source>
</evidence>
<dbReference type="Gene3D" id="3.40.50.1010">
    <property type="entry name" value="5'-nuclease"/>
    <property type="match status" value="1"/>
</dbReference>